<dbReference type="EMBL" id="JAMZEL010000023">
    <property type="protein sequence ID" value="MCP1386374.1"/>
    <property type="molecule type" value="Genomic_DNA"/>
</dbReference>
<dbReference type="Proteomes" id="UP001204772">
    <property type="component" value="Unassembled WGS sequence"/>
</dbReference>
<evidence type="ECO:0000313" key="1">
    <source>
        <dbReference type="EMBL" id="MCP1386374.1"/>
    </source>
</evidence>
<protein>
    <recommendedName>
        <fullName evidence="3">ParG protein</fullName>
    </recommendedName>
</protein>
<dbReference type="Gene3D" id="1.10.1220.10">
    <property type="entry name" value="Met repressor-like"/>
    <property type="match status" value="1"/>
</dbReference>
<keyword evidence="2" id="KW-1185">Reference proteome</keyword>
<reference evidence="1 2" key="1">
    <citation type="submission" date="2022-06" db="EMBL/GenBank/DDBJ databases">
        <title>Runella sp. S5 genome sequencing.</title>
        <authorList>
            <person name="Park S."/>
        </authorList>
    </citation>
    <scope>NUCLEOTIDE SEQUENCE [LARGE SCALE GENOMIC DNA]</scope>
    <source>
        <strain evidence="1 2">S5</strain>
    </source>
</reference>
<gene>
    <name evidence="1" type="ORF">NCI00_28285</name>
</gene>
<name>A0ABT1FX92_9BACT</name>
<dbReference type="InterPro" id="IPR013321">
    <property type="entry name" value="Arc_rbn_hlx_hlx"/>
</dbReference>
<proteinExistence type="predicted"/>
<organism evidence="1 2">
    <name type="scientific">Runella salmonicolor</name>
    <dbReference type="NCBI Taxonomy" id="2950278"/>
    <lineage>
        <taxon>Bacteria</taxon>
        <taxon>Pseudomonadati</taxon>
        <taxon>Bacteroidota</taxon>
        <taxon>Cytophagia</taxon>
        <taxon>Cytophagales</taxon>
        <taxon>Spirosomataceae</taxon>
        <taxon>Runella</taxon>
    </lineage>
</organism>
<accession>A0ABT1FX92</accession>
<evidence type="ECO:0000313" key="2">
    <source>
        <dbReference type="Proteomes" id="UP001204772"/>
    </source>
</evidence>
<sequence length="89" mass="10319">MSKEKEGYAENRSKLAEMIKKTPTKANIQEVRPVATKPTQKEEESHVNIWIPKTLFMKLKMESARTGKTIKQLTIEAYEKHLGVDQIYK</sequence>
<comment type="caution">
    <text evidence="1">The sequence shown here is derived from an EMBL/GenBank/DDBJ whole genome shotgun (WGS) entry which is preliminary data.</text>
</comment>
<dbReference type="RefSeq" id="WP_253533203.1">
    <property type="nucleotide sequence ID" value="NZ_JAMZEL010000023.1"/>
</dbReference>
<evidence type="ECO:0008006" key="3">
    <source>
        <dbReference type="Google" id="ProtNLM"/>
    </source>
</evidence>